<dbReference type="RefSeq" id="WP_160586268.1">
    <property type="nucleotide sequence ID" value="NZ_BMHN01000001.1"/>
</dbReference>
<dbReference type="EMBL" id="WXYQ01000001">
    <property type="protein sequence ID" value="NBG94114.1"/>
    <property type="molecule type" value="Genomic_DNA"/>
</dbReference>
<evidence type="ECO:0000256" key="1">
    <source>
        <dbReference type="SAM" id="Phobius"/>
    </source>
</evidence>
<evidence type="ECO:0000313" key="3">
    <source>
        <dbReference type="Proteomes" id="UP000470384"/>
    </source>
</evidence>
<accession>A0A845Q3Z9</accession>
<dbReference type="GeneID" id="300656168"/>
<gene>
    <name evidence="2" type="ORF">GTQ45_00035</name>
</gene>
<name>A0A845Q3Z9_9HYPH</name>
<keyword evidence="1" id="KW-1133">Transmembrane helix</keyword>
<dbReference type="InterPro" id="IPR013879">
    <property type="entry name" value="DUF1761"/>
</dbReference>
<reference evidence="2 3" key="1">
    <citation type="journal article" date="2016" name="Int. J. Syst. Evol. Microbiol.">
        <title>Pyruvatibacter mobilis gen. nov., sp. nov., a marine bacterium from the culture broth of Picochlorum sp. 122.</title>
        <authorList>
            <person name="Wang G."/>
            <person name="Tang M."/>
            <person name="Wu H."/>
            <person name="Dai S."/>
            <person name="Li T."/>
            <person name="Chen C."/>
            <person name="He H."/>
            <person name="Fan J."/>
            <person name="Xiang W."/>
            <person name="Li X."/>
        </authorList>
    </citation>
    <scope>NUCLEOTIDE SEQUENCE [LARGE SCALE GENOMIC DNA]</scope>
    <source>
        <strain evidence="2 3">GYP-11</strain>
    </source>
</reference>
<evidence type="ECO:0000313" key="2">
    <source>
        <dbReference type="EMBL" id="NBG94114.1"/>
    </source>
</evidence>
<feature type="transmembrane region" description="Helical" evidence="1">
    <location>
        <begin position="50"/>
        <end position="72"/>
    </location>
</feature>
<organism evidence="2 3">
    <name type="scientific">Pyruvatibacter mobilis</name>
    <dbReference type="NCBI Taxonomy" id="1712261"/>
    <lineage>
        <taxon>Bacteria</taxon>
        <taxon>Pseudomonadati</taxon>
        <taxon>Pseudomonadota</taxon>
        <taxon>Alphaproteobacteria</taxon>
        <taxon>Hyphomicrobiales</taxon>
        <taxon>Parvibaculaceae</taxon>
        <taxon>Pyruvatibacter</taxon>
    </lineage>
</organism>
<feature type="transmembrane region" description="Helical" evidence="1">
    <location>
        <begin position="6"/>
        <end position="29"/>
    </location>
</feature>
<feature type="transmembrane region" description="Helical" evidence="1">
    <location>
        <begin position="78"/>
        <end position="99"/>
    </location>
</feature>
<keyword evidence="1" id="KW-0812">Transmembrane</keyword>
<dbReference type="OrthoDB" id="344736at2"/>
<dbReference type="AlphaFoldDB" id="A0A845Q3Z9"/>
<dbReference type="Proteomes" id="UP000470384">
    <property type="component" value="Unassembled WGS sequence"/>
</dbReference>
<protein>
    <submittedName>
        <fullName evidence="2">DUF1761 family protein</fullName>
    </submittedName>
</protein>
<comment type="caution">
    <text evidence="2">The sequence shown here is derived from an EMBL/GenBank/DDBJ whole genome shotgun (WGS) entry which is preliminary data.</text>
</comment>
<keyword evidence="3" id="KW-1185">Reference proteome</keyword>
<feature type="transmembrane region" description="Helical" evidence="1">
    <location>
        <begin position="111"/>
        <end position="132"/>
    </location>
</feature>
<keyword evidence="1" id="KW-0472">Membrane</keyword>
<sequence length="133" mass="13661">MDLMSQINWLAVLAAAIAGFATGAVWYGVFAKPWMEAAGLSQEDLTQSPALYAGAFGLQLAMAFTIALVLVTTGISTWLGGALLGVALGIGVVTANKALNASFQGTDKRLVLIDGLHAATAFAFMGAILGGWQ</sequence>
<proteinExistence type="predicted"/>
<dbReference type="Pfam" id="PF08570">
    <property type="entry name" value="DUF1761"/>
    <property type="match status" value="1"/>
</dbReference>